<comment type="caution">
    <text evidence="1">The sequence shown here is derived from an EMBL/GenBank/DDBJ whole genome shotgun (WGS) entry which is preliminary data.</text>
</comment>
<keyword evidence="2" id="KW-1185">Reference proteome</keyword>
<dbReference type="EMBL" id="BMAW01078079">
    <property type="protein sequence ID" value="GFU09498.1"/>
    <property type="molecule type" value="Genomic_DNA"/>
</dbReference>
<dbReference type="Proteomes" id="UP000887013">
    <property type="component" value="Unassembled WGS sequence"/>
</dbReference>
<accession>A0A8X6QB08</accession>
<sequence>MQNSNLYFSNPGSSISKIMSQETIQSGSFSNFRQLENKDISLQLGYSNKSLNYSGRELDENALFDKEQTSIFLNYLESLSNETSTHFKKRECSVYNLGEINESCMEQSNSGIYYPEIFSNRSISQNQQQSTKPLIYEGSVSNEIFTDFTEQQMQVHDSVTTTGGNFSYGFEESKSYLSYPEQMYSENNSSSVQQTSPFLLATSLKSSESISNDIQPSSILMNYAG</sequence>
<evidence type="ECO:0000313" key="1">
    <source>
        <dbReference type="EMBL" id="GFU09498.1"/>
    </source>
</evidence>
<dbReference type="AlphaFoldDB" id="A0A8X6QB08"/>
<name>A0A8X6QB08_NEPPI</name>
<proteinExistence type="predicted"/>
<evidence type="ECO:0000313" key="2">
    <source>
        <dbReference type="Proteomes" id="UP000887013"/>
    </source>
</evidence>
<reference evidence="1" key="1">
    <citation type="submission" date="2020-08" db="EMBL/GenBank/DDBJ databases">
        <title>Multicomponent nature underlies the extraordinary mechanical properties of spider dragline silk.</title>
        <authorList>
            <person name="Kono N."/>
            <person name="Nakamura H."/>
            <person name="Mori M."/>
            <person name="Yoshida Y."/>
            <person name="Ohtoshi R."/>
            <person name="Malay A.D."/>
            <person name="Moran D.A.P."/>
            <person name="Tomita M."/>
            <person name="Numata K."/>
            <person name="Arakawa K."/>
        </authorList>
    </citation>
    <scope>NUCLEOTIDE SEQUENCE</scope>
</reference>
<protein>
    <submittedName>
        <fullName evidence="1">Uncharacterized protein</fullName>
    </submittedName>
</protein>
<organism evidence="1 2">
    <name type="scientific">Nephila pilipes</name>
    <name type="common">Giant wood spider</name>
    <name type="synonym">Nephila maculata</name>
    <dbReference type="NCBI Taxonomy" id="299642"/>
    <lineage>
        <taxon>Eukaryota</taxon>
        <taxon>Metazoa</taxon>
        <taxon>Ecdysozoa</taxon>
        <taxon>Arthropoda</taxon>
        <taxon>Chelicerata</taxon>
        <taxon>Arachnida</taxon>
        <taxon>Araneae</taxon>
        <taxon>Araneomorphae</taxon>
        <taxon>Entelegynae</taxon>
        <taxon>Araneoidea</taxon>
        <taxon>Nephilidae</taxon>
        <taxon>Nephila</taxon>
    </lineage>
</organism>
<gene>
    <name evidence="1" type="ORF">NPIL_118291</name>
</gene>